<organism evidence="1 2">
    <name type="scientific">Peronosclerospora sorghi</name>
    <dbReference type="NCBI Taxonomy" id="230839"/>
    <lineage>
        <taxon>Eukaryota</taxon>
        <taxon>Sar</taxon>
        <taxon>Stramenopiles</taxon>
        <taxon>Oomycota</taxon>
        <taxon>Peronosporomycetes</taxon>
        <taxon>Peronosporales</taxon>
        <taxon>Peronosporaceae</taxon>
        <taxon>Peronosclerospora</taxon>
    </lineage>
</organism>
<name>A0ACC0W1M2_9STRA</name>
<accession>A0ACC0W1M2</accession>
<keyword evidence="2" id="KW-1185">Reference proteome</keyword>
<dbReference type="Proteomes" id="UP001163321">
    <property type="component" value="Chromosome 5"/>
</dbReference>
<dbReference type="EMBL" id="CM047584">
    <property type="protein sequence ID" value="KAI9912236.1"/>
    <property type="molecule type" value="Genomic_DNA"/>
</dbReference>
<protein>
    <submittedName>
        <fullName evidence="1">Uncharacterized protein</fullName>
    </submittedName>
</protein>
<proteinExistence type="predicted"/>
<evidence type="ECO:0000313" key="2">
    <source>
        <dbReference type="Proteomes" id="UP001163321"/>
    </source>
</evidence>
<comment type="caution">
    <text evidence="1">The sequence shown here is derived from an EMBL/GenBank/DDBJ whole genome shotgun (WGS) entry which is preliminary data.</text>
</comment>
<reference evidence="1 2" key="1">
    <citation type="journal article" date="2022" name="bioRxiv">
        <title>The genome of the oomycete Peronosclerospora sorghi, a cosmopolitan pathogen of maize and sorghum, is inflated with dispersed pseudogenes.</title>
        <authorList>
            <person name="Fletcher K."/>
            <person name="Martin F."/>
            <person name="Isakeit T."/>
            <person name="Cavanaugh K."/>
            <person name="Magill C."/>
            <person name="Michelmore R."/>
        </authorList>
    </citation>
    <scope>NUCLEOTIDE SEQUENCE [LARGE SCALE GENOMIC DNA]</scope>
    <source>
        <strain evidence="1">P6</strain>
    </source>
</reference>
<sequence>MQIILRQLAADGFTNVVWINLREEAVIYVRGKPFTARRSARLNENDLMPGITGHKVQILESSLKQSLQQALGAAAHRFEYSNEVAPGENELVVAQAAPDDVVTLPALCETLNVGHGETRIEPVVYRRLPIERENAPEQKHVEMLINYM</sequence>
<evidence type="ECO:0000313" key="1">
    <source>
        <dbReference type="EMBL" id="KAI9912236.1"/>
    </source>
</evidence>
<gene>
    <name evidence="1" type="ORF">PsorP6_008702</name>
</gene>